<keyword evidence="2" id="KW-1185">Reference proteome</keyword>
<dbReference type="Proteomes" id="UP000091857">
    <property type="component" value="Chromosome 8"/>
</dbReference>
<dbReference type="Gramene" id="Manes.08G084011.1.v8.1">
    <property type="protein sequence ID" value="Manes.08G084011.1.v8.1.CDS"/>
    <property type="gene ID" value="Manes.08G084011.v8.1"/>
</dbReference>
<dbReference type="AlphaFoldDB" id="A0A2C9VEI4"/>
<proteinExistence type="predicted"/>
<evidence type="ECO:0000313" key="1">
    <source>
        <dbReference type="EMBL" id="OAY43622.1"/>
    </source>
</evidence>
<comment type="caution">
    <text evidence="1">The sequence shown here is derived from an EMBL/GenBank/DDBJ whole genome shotgun (WGS) entry which is preliminary data.</text>
</comment>
<reference evidence="2" key="1">
    <citation type="journal article" date="2016" name="Nat. Biotechnol.">
        <title>Sequencing wild and cultivated cassava and related species reveals extensive interspecific hybridization and genetic diversity.</title>
        <authorList>
            <person name="Bredeson J.V."/>
            <person name="Lyons J.B."/>
            <person name="Prochnik S.E."/>
            <person name="Wu G.A."/>
            <person name="Ha C.M."/>
            <person name="Edsinger-Gonzales E."/>
            <person name="Grimwood J."/>
            <person name="Schmutz J."/>
            <person name="Rabbi I.Y."/>
            <person name="Egesi C."/>
            <person name="Nauluvula P."/>
            <person name="Lebot V."/>
            <person name="Ndunguru J."/>
            <person name="Mkamilo G."/>
            <person name="Bart R.S."/>
            <person name="Setter T.L."/>
            <person name="Gleadow R.M."/>
            <person name="Kulakow P."/>
            <person name="Ferguson M.E."/>
            <person name="Rounsley S."/>
            <person name="Rokhsar D.S."/>
        </authorList>
    </citation>
    <scope>NUCLEOTIDE SEQUENCE [LARGE SCALE GENOMIC DNA]</scope>
    <source>
        <strain evidence="2">cv. AM560-2</strain>
    </source>
</reference>
<organism evidence="1 2">
    <name type="scientific">Manihot esculenta</name>
    <name type="common">Cassava</name>
    <name type="synonym">Jatropha manihot</name>
    <dbReference type="NCBI Taxonomy" id="3983"/>
    <lineage>
        <taxon>Eukaryota</taxon>
        <taxon>Viridiplantae</taxon>
        <taxon>Streptophyta</taxon>
        <taxon>Embryophyta</taxon>
        <taxon>Tracheophyta</taxon>
        <taxon>Spermatophyta</taxon>
        <taxon>Magnoliopsida</taxon>
        <taxon>eudicotyledons</taxon>
        <taxon>Gunneridae</taxon>
        <taxon>Pentapetalae</taxon>
        <taxon>rosids</taxon>
        <taxon>fabids</taxon>
        <taxon>Malpighiales</taxon>
        <taxon>Euphorbiaceae</taxon>
        <taxon>Crotonoideae</taxon>
        <taxon>Manihoteae</taxon>
        <taxon>Manihot</taxon>
    </lineage>
</organism>
<sequence>MVKEAAEDSLLGFELNLAVLKEAEVTDSEPTRRTFGNINFISSSMNFFVELKNSVSDEERLKHLFIFISEREKTKKR</sequence>
<protein>
    <submittedName>
        <fullName evidence="1">Uncharacterized protein</fullName>
    </submittedName>
</protein>
<evidence type="ECO:0000313" key="2">
    <source>
        <dbReference type="Proteomes" id="UP000091857"/>
    </source>
</evidence>
<dbReference type="EMBL" id="CM004394">
    <property type="protein sequence ID" value="OAY43622.1"/>
    <property type="molecule type" value="Genomic_DNA"/>
</dbReference>
<name>A0A2C9VEI4_MANES</name>
<accession>A0A2C9VEI4</accession>
<gene>
    <name evidence="1" type="ORF">MANES_08G084011v8</name>
</gene>